<protein>
    <recommendedName>
        <fullName evidence="14">alpha-1,3-mannosyl-glycoprotein 2-beta-N-acetylglucosaminyltransferase</fullName>
        <ecNumber evidence="14">2.4.1.101</ecNumber>
    </recommendedName>
    <alternativeName>
        <fullName evidence="15">N-glycosyl-oligosaccharide-glycoprotein N-acetylglucosaminyltransferase I</fullName>
    </alternativeName>
</protein>
<dbReference type="GO" id="GO:0003827">
    <property type="term" value="F:alpha-1,3-mannosylglycoprotein 2-beta-N-acetylglucosaminyltransferase activity"/>
    <property type="evidence" value="ECO:0007669"/>
    <property type="project" value="UniProtKB-EC"/>
</dbReference>
<reference evidence="18" key="1">
    <citation type="submission" date="2021-02" db="EMBL/GenBank/DDBJ databases">
        <authorList>
            <person name="Dougan E. K."/>
            <person name="Rhodes N."/>
            <person name="Thang M."/>
            <person name="Chan C."/>
        </authorList>
    </citation>
    <scope>NUCLEOTIDE SEQUENCE</scope>
</reference>
<evidence type="ECO:0000256" key="15">
    <source>
        <dbReference type="ARBA" id="ARBA00041712"/>
    </source>
</evidence>
<dbReference type="FunFam" id="3.90.550.10:FF:000252">
    <property type="entry name" value="Protein O-linked-mannose beta-1,2-N-acetylglucosaminyltransferase 1"/>
    <property type="match status" value="1"/>
</dbReference>
<dbReference type="UniPathway" id="UPA00378"/>
<evidence type="ECO:0000256" key="7">
    <source>
        <dbReference type="ARBA" id="ARBA00022692"/>
    </source>
</evidence>
<dbReference type="SUPFAM" id="SSF53448">
    <property type="entry name" value="Nucleotide-diphospho-sugar transferases"/>
    <property type="match status" value="1"/>
</dbReference>
<evidence type="ECO:0000256" key="12">
    <source>
        <dbReference type="ARBA" id="ARBA00023136"/>
    </source>
</evidence>
<keyword evidence="11" id="KW-0333">Golgi apparatus</keyword>
<dbReference type="InterPro" id="IPR052261">
    <property type="entry name" value="Glycosyltransferase_13"/>
</dbReference>
<feature type="non-terminal residue" evidence="18">
    <location>
        <position position="1"/>
    </location>
</feature>
<evidence type="ECO:0000256" key="4">
    <source>
        <dbReference type="ARBA" id="ARBA00006492"/>
    </source>
</evidence>
<comment type="caution">
    <text evidence="18">The sequence shown here is derived from an EMBL/GenBank/DDBJ whole genome shotgun (WGS) entry which is preliminary data.</text>
</comment>
<gene>
    <name evidence="18" type="ORF">PGLA2088_LOCUS39823</name>
</gene>
<organism evidence="18 19">
    <name type="scientific">Polarella glacialis</name>
    <name type="common">Dinoflagellate</name>
    <dbReference type="NCBI Taxonomy" id="89957"/>
    <lineage>
        <taxon>Eukaryota</taxon>
        <taxon>Sar</taxon>
        <taxon>Alveolata</taxon>
        <taxon>Dinophyceae</taxon>
        <taxon>Suessiales</taxon>
        <taxon>Suessiaceae</taxon>
        <taxon>Polarella</taxon>
    </lineage>
</organism>
<dbReference type="PANTHER" id="PTHR10468">
    <property type="entry name" value="PROTEIN O-LINKED-MANNOSE BETA-1,2-N-ACETYLGLUCOSAMINYLTRANSFERASE 1/ALPHA-1,3-MANNOSYL-GLYCOPROTEIN 2-BETA-N-ACETYLGLUCOSAMINYLTRANSFERASE"/>
    <property type="match status" value="1"/>
</dbReference>
<dbReference type="EMBL" id="CAJNNW010033286">
    <property type="protein sequence ID" value="CAE8717998.1"/>
    <property type="molecule type" value="Genomic_DNA"/>
</dbReference>
<dbReference type="InterPro" id="IPR029044">
    <property type="entry name" value="Nucleotide-diphossugar_trans"/>
</dbReference>
<dbReference type="Proteomes" id="UP000626109">
    <property type="component" value="Unassembled WGS sequence"/>
</dbReference>
<dbReference type="GO" id="GO:0000139">
    <property type="term" value="C:Golgi membrane"/>
    <property type="evidence" value="ECO:0007669"/>
    <property type="project" value="UniProtKB-SubCell"/>
</dbReference>
<sequence>MLLGLILLGFLLALVKLYLVISGESLAGSLDSASGSVQKQLRLAHSLAVAGSTVTVEPASHVIITDSNLHLDRSTAGVADRVSEGIGARPDGLADVASLELLAKGRAAVVIIAHDRTDCLERCLKSLVAQPDAGVFSLVVSLDDPKSFEKMEAVVDRFREQQPFAVWRKPSEPDLKGGAVAKIGAHFRFALSQSFDEAGHEFAIFIENDLTLAPDFLWYFRLTAPLLEKDPSLFCVSAWHDNGFRELVSDEHRLFRTDYFPGLGWMIRNDTWASIRGIWPRFPSTGWDHWLRHGSGLRPRDCIAPEVPRTHHEDEQGTNVRTGSEIAKLLARMATSTLPHGQLGDVSYLLNDRYEAHLHGILKDAPVLSGLAQLDSIAGPDSDAERYYILPYVREDFKLFAKRLLLYPGQPRAARKGLVLSRLPHSPKVWVALVDRRQGQGLLPEAERWQPRPGQQLLAAQPGESCDGACPRLGALRCEARQLEFANSCGALRGFFACEEGCGHQVGSEIPAYVHDRSRDTALQLGNVWSQTKLLQLVRPSTLRPPVYVFACLLDGKNKRSASAMQCVKVLSSELKSEAALAYAEDQKDGGICRPPGDPTITLKVFHSSDRRHIALGSITRCGGLKKLLIDTYSFPASIKLLGRGLGLGGPLVTLKACEKLPEDGEIVLHGVDCLFPVPALPQAPVQRSREEQAWAHQGLIPRLANEQ</sequence>
<comment type="pathway">
    <text evidence="3">Protein modification; protein glycosylation.</text>
</comment>
<keyword evidence="12" id="KW-0472">Membrane</keyword>
<evidence type="ECO:0000256" key="8">
    <source>
        <dbReference type="ARBA" id="ARBA00022723"/>
    </source>
</evidence>
<keyword evidence="8" id="KW-0479">Metal-binding</keyword>
<evidence type="ECO:0000256" key="1">
    <source>
        <dbReference type="ARBA" id="ARBA00001936"/>
    </source>
</evidence>
<accession>A0A813L2G1</accession>
<keyword evidence="9" id="KW-0735">Signal-anchor</keyword>
<evidence type="ECO:0000256" key="10">
    <source>
        <dbReference type="ARBA" id="ARBA00022989"/>
    </source>
</evidence>
<dbReference type="EC" id="2.4.1.101" evidence="14"/>
<comment type="catalytic activity">
    <reaction evidence="16">
        <text>N(4)-(alpha-D-Man-(1-&gt;3)-[alpha-D-Man-(1-&gt;3)-[alpha-D-Man-(1-&gt;6)]-alpha-D-Man-(1-&gt;6)]-beta-D-Man-(1-&gt;4)-beta-D-GlcNAc-(1-&gt;4)-beta-D-GlcNAc)-L-asparaginyl-[protein] (N-glucan mannose isomer 5A1,2) + UDP-N-acetyl-alpha-D-glucosamine = N(4)-{beta-D-GlcNAc-(1-&gt;2)-alpha-D-Man-(1-&gt;3)-[alpha-D-Man-(1-&gt;3)-[alpha-D-Man-(1-&gt;6)]-alpha-D-Man-(1-&gt;6)]-beta-D-Man-(1-&gt;4)-beta-D-GlcNAc-(1-&gt;4)-beta-D-GlcNAc}-L-asparaginyl-[protein] + UDP + H(+)</text>
        <dbReference type="Rhea" id="RHEA:11456"/>
        <dbReference type="Rhea" id="RHEA-COMP:14367"/>
        <dbReference type="Rhea" id="RHEA-COMP:14368"/>
        <dbReference type="ChEBI" id="CHEBI:15378"/>
        <dbReference type="ChEBI" id="CHEBI:57705"/>
        <dbReference type="ChEBI" id="CHEBI:58223"/>
        <dbReference type="ChEBI" id="CHEBI:59087"/>
        <dbReference type="ChEBI" id="CHEBI:60625"/>
        <dbReference type="EC" id="2.4.1.101"/>
    </reaction>
</comment>
<evidence type="ECO:0000256" key="9">
    <source>
        <dbReference type="ARBA" id="ARBA00022968"/>
    </source>
</evidence>
<comment type="subcellular location">
    <subcellularLocation>
        <location evidence="2">Golgi apparatus membrane</location>
        <topology evidence="2">Single-pass type II membrane protein</topology>
    </subcellularLocation>
</comment>
<comment type="cofactor">
    <cofactor evidence="1">
        <name>Mn(2+)</name>
        <dbReference type="ChEBI" id="CHEBI:29035"/>
    </cofactor>
</comment>
<evidence type="ECO:0000256" key="14">
    <source>
        <dbReference type="ARBA" id="ARBA00038949"/>
    </source>
</evidence>
<evidence type="ECO:0000256" key="5">
    <source>
        <dbReference type="ARBA" id="ARBA00022676"/>
    </source>
</evidence>
<dbReference type="GO" id="GO:0046872">
    <property type="term" value="F:metal ion binding"/>
    <property type="evidence" value="ECO:0007669"/>
    <property type="project" value="UniProtKB-KW"/>
</dbReference>
<evidence type="ECO:0000256" key="2">
    <source>
        <dbReference type="ARBA" id="ARBA00004323"/>
    </source>
</evidence>
<proteinExistence type="inferred from homology"/>
<evidence type="ECO:0000313" key="18">
    <source>
        <dbReference type="EMBL" id="CAE8717998.1"/>
    </source>
</evidence>
<dbReference type="PANTHER" id="PTHR10468:SF0">
    <property type="entry name" value="ALPHA-1,3-MANNOSYL-GLYCOPROTEIN 2-BETA-N-ACETYLGLUCOSAMINYLTRANSFERASE"/>
    <property type="match status" value="1"/>
</dbReference>
<dbReference type="AlphaFoldDB" id="A0A813L2G1"/>
<evidence type="ECO:0000256" key="13">
    <source>
        <dbReference type="ARBA" id="ARBA00023211"/>
    </source>
</evidence>
<name>A0A813L2G1_POLGL</name>
<keyword evidence="13" id="KW-0464">Manganese</keyword>
<evidence type="ECO:0000256" key="11">
    <source>
        <dbReference type="ARBA" id="ARBA00023034"/>
    </source>
</evidence>
<evidence type="ECO:0000256" key="3">
    <source>
        <dbReference type="ARBA" id="ARBA00004922"/>
    </source>
</evidence>
<dbReference type="Gene3D" id="3.90.550.10">
    <property type="entry name" value="Spore Coat Polysaccharide Biosynthesis Protein SpsA, Chain A"/>
    <property type="match status" value="1"/>
</dbReference>
<keyword evidence="17" id="KW-0732">Signal</keyword>
<feature type="signal peptide" evidence="17">
    <location>
        <begin position="1"/>
        <end position="17"/>
    </location>
</feature>
<evidence type="ECO:0000256" key="17">
    <source>
        <dbReference type="SAM" id="SignalP"/>
    </source>
</evidence>
<evidence type="ECO:0000256" key="6">
    <source>
        <dbReference type="ARBA" id="ARBA00022679"/>
    </source>
</evidence>
<keyword evidence="7" id="KW-0812">Transmembrane</keyword>
<keyword evidence="10" id="KW-1133">Transmembrane helix</keyword>
<keyword evidence="6" id="KW-0808">Transferase</keyword>
<evidence type="ECO:0000313" key="19">
    <source>
        <dbReference type="Proteomes" id="UP000626109"/>
    </source>
</evidence>
<keyword evidence="5" id="KW-0328">Glycosyltransferase</keyword>
<feature type="chain" id="PRO_5032995253" description="alpha-1,3-mannosyl-glycoprotein 2-beta-N-acetylglucosaminyltransferase" evidence="17">
    <location>
        <begin position="18"/>
        <end position="708"/>
    </location>
</feature>
<dbReference type="Pfam" id="PF03071">
    <property type="entry name" value="GNT-I"/>
    <property type="match status" value="1"/>
</dbReference>
<dbReference type="InterPro" id="IPR004139">
    <property type="entry name" value="Glyco_trans_13"/>
</dbReference>
<comment type="similarity">
    <text evidence="4">Belongs to the glycosyltransferase 13 family.</text>
</comment>
<evidence type="ECO:0000256" key="16">
    <source>
        <dbReference type="ARBA" id="ARBA00049421"/>
    </source>
</evidence>